<protein>
    <recommendedName>
        <fullName evidence="7">FAM234A/B beta-propeller domain-containing protein</fullName>
    </recommendedName>
</protein>
<name>A0AAW2AYY6_CULAL</name>
<feature type="region of interest" description="Disordered" evidence="5">
    <location>
        <begin position="1"/>
        <end position="96"/>
    </location>
</feature>
<dbReference type="PANTHER" id="PTHR21419">
    <property type="match status" value="1"/>
</dbReference>
<dbReference type="InterPro" id="IPR028994">
    <property type="entry name" value="Integrin_alpha_N"/>
</dbReference>
<evidence type="ECO:0000256" key="3">
    <source>
        <dbReference type="ARBA" id="ARBA00022989"/>
    </source>
</evidence>
<evidence type="ECO:0000313" key="9">
    <source>
        <dbReference type="Proteomes" id="UP001479290"/>
    </source>
</evidence>
<gene>
    <name evidence="8" type="ORF">ABG768_020697</name>
</gene>
<feature type="compositionally biased region" description="Basic and acidic residues" evidence="5">
    <location>
        <begin position="68"/>
        <end position="85"/>
    </location>
</feature>
<sequence>MAAALSRALKLPGKKGSDLGEYDPLTQADSEDETEDDDLVLNYPRNGLSPAVADLRDEEEEFDEEEEWRAQRLQREGAGHVEEAGPGRSQGGDSEEKAARVRGAVRTAAFLLPLSCAALLVLLCAFLIPCPQGAPHQPQWERELGDVGGVTSPPLALWDVDGDGLEDVLIGVTNISNDSQPMNAQSKEFSVSAVSGVGGQLLWTRPLREPLFSVQCGLQTGSTDPLWRKPSSACVLISSGHIITVNASTGRTWWTAAVGDVESHAVLLPDLDGDAFPDLLIATLPADQVSDLALVLISGRSGALIGRPVNFNLTAQGKLIGPLLHETLKGAYYVLFGLGTVEGVSLSFIYSQATGGTAASRVSLKEPSWERLRKSNSSSLIHISSASEQVEFLLPLVAGLCHQHNNLDSASVLNSSRSDWILLSGASGQLSVLRESDTHTAWSLGLAAIHTRPALGHFNDDGVPDLLIHQSTNGVRKVQIIDGARGRSLWEAGFVCPRLAVEDSSVLTTSGQSVFLFWAGDPISQAQNVTKVTNQAAAAAEPVLRKLFLFHPYYPTILLQLSSTTDTVLTATVSYQPQQKDASYISVSSRPTSGRRPAAQLLKSLSLRAAIAAAQIVQLPDASRDAGSAKPAAFHLNKFFRRLSFKQVRVTLLDPPLDERMKLLICFMMMTRVNTSSL</sequence>
<evidence type="ECO:0000313" key="8">
    <source>
        <dbReference type="EMBL" id="KAK9978961.1"/>
    </source>
</evidence>
<dbReference type="AlphaFoldDB" id="A0AAW2AYY6"/>
<evidence type="ECO:0000259" key="7">
    <source>
        <dbReference type="Pfam" id="PF23727"/>
    </source>
</evidence>
<proteinExistence type="predicted"/>
<dbReference type="PANTHER" id="PTHR21419:SF25">
    <property type="entry name" value="PROTEIN FAM234B"/>
    <property type="match status" value="1"/>
</dbReference>
<keyword evidence="4 6" id="KW-0472">Membrane</keyword>
<comment type="subcellular location">
    <subcellularLocation>
        <location evidence="1">Membrane</location>
        <topology evidence="1">Single-pass membrane protein</topology>
    </subcellularLocation>
</comment>
<dbReference type="InterPro" id="IPR055409">
    <property type="entry name" value="Beta-prop_FAM234A_B"/>
</dbReference>
<dbReference type="EMBL" id="JAWDJR010000003">
    <property type="protein sequence ID" value="KAK9978961.1"/>
    <property type="molecule type" value="Genomic_DNA"/>
</dbReference>
<dbReference type="Proteomes" id="UP001479290">
    <property type="component" value="Unassembled WGS sequence"/>
</dbReference>
<keyword evidence="9" id="KW-1185">Reference proteome</keyword>
<evidence type="ECO:0000256" key="2">
    <source>
        <dbReference type="ARBA" id="ARBA00022692"/>
    </source>
</evidence>
<feature type="compositionally biased region" description="Acidic residues" evidence="5">
    <location>
        <begin position="29"/>
        <end position="39"/>
    </location>
</feature>
<evidence type="ECO:0000256" key="4">
    <source>
        <dbReference type="ARBA" id="ARBA00023136"/>
    </source>
</evidence>
<accession>A0AAW2AYY6</accession>
<feature type="domain" description="FAM234A/B beta-propeller" evidence="7">
    <location>
        <begin position="154"/>
        <end position="625"/>
    </location>
</feature>
<keyword evidence="2 6" id="KW-0812">Transmembrane</keyword>
<feature type="transmembrane region" description="Helical" evidence="6">
    <location>
        <begin position="107"/>
        <end position="128"/>
    </location>
</feature>
<keyword evidence="3 6" id="KW-1133">Transmembrane helix</keyword>
<dbReference type="Pfam" id="PF23727">
    <property type="entry name" value="Beta-prop_FAM234A_B"/>
    <property type="match status" value="1"/>
</dbReference>
<dbReference type="InterPro" id="IPR045232">
    <property type="entry name" value="FAM234"/>
</dbReference>
<reference evidence="8 9" key="1">
    <citation type="submission" date="2024-05" db="EMBL/GenBank/DDBJ databases">
        <title>A high-quality chromosomal-level genome assembly of Topmouth culter (Culter alburnus).</title>
        <authorList>
            <person name="Zhao H."/>
        </authorList>
    </citation>
    <scope>NUCLEOTIDE SEQUENCE [LARGE SCALE GENOMIC DNA]</scope>
    <source>
        <strain evidence="8">CATC2023</strain>
        <tissue evidence="8">Muscle</tissue>
    </source>
</reference>
<evidence type="ECO:0000256" key="6">
    <source>
        <dbReference type="SAM" id="Phobius"/>
    </source>
</evidence>
<dbReference type="SUPFAM" id="SSF69318">
    <property type="entry name" value="Integrin alpha N-terminal domain"/>
    <property type="match status" value="1"/>
</dbReference>
<dbReference type="GO" id="GO:0016020">
    <property type="term" value="C:membrane"/>
    <property type="evidence" value="ECO:0007669"/>
    <property type="project" value="UniProtKB-SubCell"/>
</dbReference>
<comment type="caution">
    <text evidence="8">The sequence shown here is derived from an EMBL/GenBank/DDBJ whole genome shotgun (WGS) entry which is preliminary data.</text>
</comment>
<feature type="compositionally biased region" description="Acidic residues" evidence="5">
    <location>
        <begin position="56"/>
        <end position="67"/>
    </location>
</feature>
<evidence type="ECO:0000256" key="5">
    <source>
        <dbReference type="SAM" id="MobiDB-lite"/>
    </source>
</evidence>
<organism evidence="8 9">
    <name type="scientific">Culter alburnus</name>
    <name type="common">Topmouth culter</name>
    <dbReference type="NCBI Taxonomy" id="194366"/>
    <lineage>
        <taxon>Eukaryota</taxon>
        <taxon>Metazoa</taxon>
        <taxon>Chordata</taxon>
        <taxon>Craniata</taxon>
        <taxon>Vertebrata</taxon>
        <taxon>Euteleostomi</taxon>
        <taxon>Actinopterygii</taxon>
        <taxon>Neopterygii</taxon>
        <taxon>Teleostei</taxon>
        <taxon>Ostariophysi</taxon>
        <taxon>Cypriniformes</taxon>
        <taxon>Xenocyprididae</taxon>
        <taxon>Xenocypridinae</taxon>
        <taxon>Culter</taxon>
    </lineage>
</organism>
<evidence type="ECO:0000256" key="1">
    <source>
        <dbReference type="ARBA" id="ARBA00004167"/>
    </source>
</evidence>